<gene>
    <name evidence="1" type="ORF">HPB50_020796</name>
</gene>
<name>A0ACB7TKM4_HYAAI</name>
<protein>
    <submittedName>
        <fullName evidence="1">Uncharacterized protein</fullName>
    </submittedName>
</protein>
<dbReference type="EMBL" id="CM023481">
    <property type="protein sequence ID" value="KAH6947716.1"/>
    <property type="molecule type" value="Genomic_DNA"/>
</dbReference>
<evidence type="ECO:0000313" key="2">
    <source>
        <dbReference type="Proteomes" id="UP000821845"/>
    </source>
</evidence>
<sequence>MAGRASGAARPFAIPAWSALVVQYWSFVRERCARAASLCTEHFKSNMQQQLALRWCYLRQTGTAPVAAHKQTRRRQGLLVCFLKRMRTCAVSSGAGLAAFAVSDILSRSCRSLDRTPRWDSARSASREGEIQVKAFGRPRASRNCFFPRDREKAPPLPRLVVPYSCINEYGALTLRDGFPSSPSIPARTAYFSCNVRRIYEQRHFDYEYVTTPPRGRQPLHQNFAGTNLHWHTTDAKTWKKPFRGPTQATAIMADTTEDFPPGFTLSSTMGRSRAYDLLLREAGMILNCPASRVPLSPRRRTRRTKRHTPVRQAKRPRPGNTSSQPAVPFPSATSSQGPFSLPASPLQPAGDVTAAAILSPPPPEQPSPSPPSSTALQETSVQPRGEESSSSETEQEEQHSSNASSSSWEQSTPPSSATSSPQATTDNSQPSVAPAGPSAPAPPRPSHTTPTERSLPLTSDELDTSGECAEDSKAAV</sequence>
<organism evidence="1 2">
    <name type="scientific">Hyalomma asiaticum</name>
    <name type="common">Tick</name>
    <dbReference type="NCBI Taxonomy" id="266040"/>
    <lineage>
        <taxon>Eukaryota</taxon>
        <taxon>Metazoa</taxon>
        <taxon>Ecdysozoa</taxon>
        <taxon>Arthropoda</taxon>
        <taxon>Chelicerata</taxon>
        <taxon>Arachnida</taxon>
        <taxon>Acari</taxon>
        <taxon>Parasitiformes</taxon>
        <taxon>Ixodida</taxon>
        <taxon>Ixodoidea</taxon>
        <taxon>Ixodidae</taxon>
        <taxon>Hyalomminae</taxon>
        <taxon>Hyalomma</taxon>
    </lineage>
</organism>
<reference evidence="1" key="1">
    <citation type="submission" date="2020-05" db="EMBL/GenBank/DDBJ databases">
        <title>Large-scale comparative analyses of tick genomes elucidate their genetic diversity and vector capacities.</title>
        <authorList>
            <person name="Jia N."/>
            <person name="Wang J."/>
            <person name="Shi W."/>
            <person name="Du L."/>
            <person name="Sun Y."/>
            <person name="Zhan W."/>
            <person name="Jiang J."/>
            <person name="Wang Q."/>
            <person name="Zhang B."/>
            <person name="Ji P."/>
            <person name="Sakyi L.B."/>
            <person name="Cui X."/>
            <person name="Yuan T."/>
            <person name="Jiang B."/>
            <person name="Yang W."/>
            <person name="Lam T.T.-Y."/>
            <person name="Chang Q."/>
            <person name="Ding S."/>
            <person name="Wang X."/>
            <person name="Zhu J."/>
            <person name="Ruan X."/>
            <person name="Zhao L."/>
            <person name="Wei J."/>
            <person name="Que T."/>
            <person name="Du C."/>
            <person name="Cheng J."/>
            <person name="Dai P."/>
            <person name="Han X."/>
            <person name="Huang E."/>
            <person name="Gao Y."/>
            <person name="Liu J."/>
            <person name="Shao H."/>
            <person name="Ye R."/>
            <person name="Li L."/>
            <person name="Wei W."/>
            <person name="Wang X."/>
            <person name="Wang C."/>
            <person name="Yang T."/>
            <person name="Huo Q."/>
            <person name="Li W."/>
            <person name="Guo W."/>
            <person name="Chen H."/>
            <person name="Zhou L."/>
            <person name="Ni X."/>
            <person name="Tian J."/>
            <person name="Zhou Y."/>
            <person name="Sheng Y."/>
            <person name="Liu T."/>
            <person name="Pan Y."/>
            <person name="Xia L."/>
            <person name="Li J."/>
            <person name="Zhao F."/>
            <person name="Cao W."/>
        </authorList>
    </citation>
    <scope>NUCLEOTIDE SEQUENCE</scope>
    <source>
        <strain evidence="1">Hyas-2018</strain>
    </source>
</reference>
<evidence type="ECO:0000313" key="1">
    <source>
        <dbReference type="EMBL" id="KAH6947716.1"/>
    </source>
</evidence>
<dbReference type="Proteomes" id="UP000821845">
    <property type="component" value="Chromosome 1"/>
</dbReference>
<keyword evidence="2" id="KW-1185">Reference proteome</keyword>
<proteinExistence type="predicted"/>
<comment type="caution">
    <text evidence="1">The sequence shown here is derived from an EMBL/GenBank/DDBJ whole genome shotgun (WGS) entry which is preliminary data.</text>
</comment>
<accession>A0ACB7TKM4</accession>